<protein>
    <recommendedName>
        <fullName evidence="8">Beta-mannosidase B</fullName>
        <ecNumber evidence="3">3.2.1.25</ecNumber>
    </recommendedName>
    <alternativeName>
        <fullName evidence="9">Mannanase B</fullName>
    </alternativeName>
</protein>
<evidence type="ECO:0000256" key="6">
    <source>
        <dbReference type="ARBA" id="ARBA00023295"/>
    </source>
</evidence>
<dbReference type="Pfam" id="PF22666">
    <property type="entry name" value="Glyco_hydro_2_N2"/>
    <property type="match status" value="1"/>
</dbReference>
<dbReference type="SUPFAM" id="SSF49303">
    <property type="entry name" value="beta-Galactosidase/glucuronidase domain"/>
    <property type="match status" value="2"/>
</dbReference>
<dbReference type="InterPro" id="IPR041447">
    <property type="entry name" value="Mannosidase_ig"/>
</dbReference>
<dbReference type="InterPro" id="IPR008979">
    <property type="entry name" value="Galactose-bd-like_sf"/>
</dbReference>
<feature type="domain" description="Beta-mannosidase-like galactose-binding" evidence="13">
    <location>
        <begin position="29"/>
        <end position="191"/>
    </location>
</feature>
<dbReference type="SUPFAM" id="SSF51445">
    <property type="entry name" value="(Trans)glycosidases"/>
    <property type="match status" value="1"/>
</dbReference>
<dbReference type="Pfam" id="PF17786">
    <property type="entry name" value="Mannosidase_ig"/>
    <property type="match status" value="1"/>
</dbReference>
<dbReference type="InterPro" id="IPR036156">
    <property type="entry name" value="Beta-gal/glucu_dom_sf"/>
</dbReference>
<evidence type="ECO:0000313" key="14">
    <source>
        <dbReference type="EMBL" id="ADQ47175.1"/>
    </source>
</evidence>
<dbReference type="Gene3D" id="2.60.120.260">
    <property type="entry name" value="Galactose-binding domain-like"/>
    <property type="match status" value="1"/>
</dbReference>
<dbReference type="EMBL" id="CP002330">
    <property type="protein sequence ID" value="ADQ47175.1"/>
    <property type="molecule type" value="Genomic_DNA"/>
</dbReference>
<dbReference type="InterPro" id="IPR050887">
    <property type="entry name" value="Beta-mannosidase_GH2"/>
</dbReference>
<evidence type="ECO:0000259" key="12">
    <source>
        <dbReference type="Pfam" id="PF17786"/>
    </source>
</evidence>
<dbReference type="FunFam" id="3.20.20.80:FF:000050">
    <property type="entry name" value="Beta-mannosidase B"/>
    <property type="match status" value="1"/>
</dbReference>
<evidence type="ECO:0000256" key="1">
    <source>
        <dbReference type="ARBA" id="ARBA00000829"/>
    </source>
</evidence>
<feature type="domain" description="Glycoside hydrolase family 2 immunoglobulin-like beta-sandwich" evidence="10">
    <location>
        <begin position="203"/>
        <end position="306"/>
    </location>
</feature>
<dbReference type="KEGG" id="ckn:Calkro_2352"/>
<reference evidence="14 15" key="2">
    <citation type="journal article" date="2011" name="J. Bacteriol.">
        <title>Complete genome sequences for the anaerobic, extremely thermophilic plant biomass-degrading bacteria Caldicellulosiruptor hydrothermalis, Caldicellulosiruptor kristjanssonii, Caldicellulosiruptor kronotskyensis, Caldicellulosiruptor owensenis, and Caldicellulosiruptor lactoaceticus.</title>
        <authorList>
            <person name="Blumer-Schuette S.E."/>
            <person name="Ozdemir I."/>
            <person name="Mistry D."/>
            <person name="Lucas S."/>
            <person name="Lapidus A."/>
            <person name="Cheng J.F."/>
            <person name="Goodwin L.A."/>
            <person name="Pitluck S."/>
            <person name="Land M.L."/>
            <person name="Hauser L.J."/>
            <person name="Woyke T."/>
            <person name="Mikhailova N."/>
            <person name="Pati A."/>
            <person name="Kyrpides N.C."/>
            <person name="Ivanova N."/>
            <person name="Detter J.C."/>
            <person name="Walston-Davenport K."/>
            <person name="Han S."/>
            <person name="Adams M.W."/>
            <person name="Kelly R.M."/>
        </authorList>
    </citation>
    <scope>NUCLEOTIDE SEQUENCE [LARGE SCALE GENOMIC DNA]</scope>
    <source>
        <strain evidence="15">DSM 18902 / VKM B-2412 / 2002</strain>
    </source>
</reference>
<dbReference type="AlphaFoldDB" id="E4SHF0"/>
<evidence type="ECO:0000313" key="15">
    <source>
        <dbReference type="Proteomes" id="UP000006835"/>
    </source>
</evidence>
<dbReference type="InterPro" id="IPR006102">
    <property type="entry name" value="Ig-like_GH2"/>
</dbReference>
<name>E4SHF0_CALK2</name>
<dbReference type="PATRIC" id="fig|632348.3.peg.2475"/>
<dbReference type="InterPro" id="IPR017853">
    <property type="entry name" value="GH"/>
</dbReference>
<evidence type="ECO:0000256" key="7">
    <source>
        <dbReference type="ARBA" id="ARBA00038429"/>
    </source>
</evidence>
<dbReference type="GO" id="GO:0005975">
    <property type="term" value="P:carbohydrate metabolic process"/>
    <property type="evidence" value="ECO:0007669"/>
    <property type="project" value="InterPro"/>
</dbReference>
<dbReference type="EC" id="3.2.1.25" evidence="3"/>
<feature type="domain" description="Glycoside hydrolase family 2 catalytic" evidence="11">
    <location>
        <begin position="380"/>
        <end position="482"/>
    </location>
</feature>
<dbReference type="Gene3D" id="2.60.40.10">
    <property type="entry name" value="Immunoglobulins"/>
    <property type="match status" value="2"/>
</dbReference>
<keyword evidence="6" id="KW-0326">Glycosidase</keyword>
<evidence type="ECO:0000259" key="11">
    <source>
        <dbReference type="Pfam" id="PF02836"/>
    </source>
</evidence>
<evidence type="ECO:0000256" key="8">
    <source>
        <dbReference type="ARBA" id="ARBA00041069"/>
    </source>
</evidence>
<accession>E4SHF0</accession>
<feature type="domain" description="Mannosidase Ig/CBM-like" evidence="12">
    <location>
        <begin position="654"/>
        <end position="709"/>
    </location>
</feature>
<evidence type="ECO:0000256" key="5">
    <source>
        <dbReference type="ARBA" id="ARBA00022801"/>
    </source>
</evidence>
<evidence type="ECO:0000256" key="9">
    <source>
        <dbReference type="ARBA" id="ARBA00041614"/>
    </source>
</evidence>
<dbReference type="PANTHER" id="PTHR43730:SF1">
    <property type="entry name" value="BETA-MANNOSIDASE"/>
    <property type="match status" value="1"/>
</dbReference>
<dbReference type="GO" id="GO:0004567">
    <property type="term" value="F:beta-mannosidase activity"/>
    <property type="evidence" value="ECO:0007669"/>
    <property type="project" value="UniProtKB-EC"/>
</dbReference>
<evidence type="ECO:0000256" key="4">
    <source>
        <dbReference type="ARBA" id="ARBA00022729"/>
    </source>
</evidence>
<gene>
    <name evidence="14" type="ordered locus">Calkro_2352</name>
</gene>
<evidence type="ECO:0000256" key="2">
    <source>
        <dbReference type="ARBA" id="ARBA00004740"/>
    </source>
</evidence>
<dbReference type="Pfam" id="PF02836">
    <property type="entry name" value="Glyco_hydro_2_C"/>
    <property type="match status" value="1"/>
</dbReference>
<dbReference type="GO" id="GO:0006516">
    <property type="term" value="P:glycoprotein catabolic process"/>
    <property type="evidence" value="ECO:0007669"/>
    <property type="project" value="TreeGrafter"/>
</dbReference>
<dbReference type="InterPro" id="IPR006103">
    <property type="entry name" value="Glyco_hydro_2_cat"/>
</dbReference>
<organism evidence="14 15">
    <name type="scientific">Caldicellulosiruptor kronotskyensis (strain DSM 18902 / VKM B-2412 / 2002)</name>
    <dbReference type="NCBI Taxonomy" id="632348"/>
    <lineage>
        <taxon>Bacteria</taxon>
        <taxon>Bacillati</taxon>
        <taxon>Bacillota</taxon>
        <taxon>Bacillota incertae sedis</taxon>
        <taxon>Caldicellulosiruptorales</taxon>
        <taxon>Caldicellulosiruptoraceae</taxon>
        <taxon>Caldicellulosiruptor</taxon>
    </lineage>
</organism>
<comment type="similarity">
    <text evidence="7">Belongs to the glycosyl hydrolase 2 family. Beta-mannosidase B subfamily.</text>
</comment>
<evidence type="ECO:0000259" key="10">
    <source>
        <dbReference type="Pfam" id="PF00703"/>
    </source>
</evidence>
<keyword evidence="15" id="KW-1185">Reference proteome</keyword>
<dbReference type="Proteomes" id="UP000006835">
    <property type="component" value="Chromosome"/>
</dbReference>
<dbReference type="InterPro" id="IPR013783">
    <property type="entry name" value="Ig-like_fold"/>
</dbReference>
<evidence type="ECO:0000259" key="13">
    <source>
        <dbReference type="Pfam" id="PF22666"/>
    </source>
</evidence>
<reference key="1">
    <citation type="submission" date="2010-11" db="EMBL/GenBank/DDBJ databases">
        <title>Complete sequence of Caldicellulosiruptor kronotskyensis 2002.</title>
        <authorList>
            <consortium name="US DOE Joint Genome Institute"/>
            <person name="Lucas S."/>
            <person name="Copeland A."/>
            <person name="Lapidus A."/>
            <person name="Cheng J.-F."/>
            <person name="Bruce D."/>
            <person name="Goodwin L."/>
            <person name="Pitluck S."/>
            <person name="Davenport K."/>
            <person name="Detter J.C."/>
            <person name="Han C."/>
            <person name="Tapia R."/>
            <person name="Land M."/>
            <person name="Hauser L."/>
            <person name="Jeffries C."/>
            <person name="Kyrpides N."/>
            <person name="Ivanova N."/>
            <person name="Mikhailova N."/>
            <person name="Blumer-Schuette S.E."/>
            <person name="Kelly R.M."/>
            <person name="Woyke T."/>
        </authorList>
    </citation>
    <scope>NUCLEOTIDE SEQUENCE</scope>
    <source>
        <strain>2002</strain>
    </source>
</reference>
<dbReference type="HOGENOM" id="CLU_005015_3_2_9"/>
<comment type="pathway">
    <text evidence="2">Glycan metabolism; N-glycan degradation.</text>
</comment>
<dbReference type="InterPro" id="IPR054593">
    <property type="entry name" value="Beta-mannosidase-like_N2"/>
</dbReference>
<dbReference type="Pfam" id="PF00703">
    <property type="entry name" value="Glyco_hydro_2"/>
    <property type="match status" value="1"/>
</dbReference>
<keyword evidence="5 14" id="KW-0378">Hydrolase</keyword>
<dbReference type="PANTHER" id="PTHR43730">
    <property type="entry name" value="BETA-MANNOSIDASE"/>
    <property type="match status" value="1"/>
</dbReference>
<comment type="catalytic activity">
    <reaction evidence="1">
        <text>Hydrolysis of terminal, non-reducing beta-D-mannose residues in beta-D-mannosides.</text>
        <dbReference type="EC" id="3.2.1.25"/>
    </reaction>
</comment>
<dbReference type="CAZy" id="GH2">
    <property type="family name" value="Glycoside Hydrolase Family 2"/>
</dbReference>
<dbReference type="SUPFAM" id="SSF49785">
    <property type="entry name" value="Galactose-binding domain-like"/>
    <property type="match status" value="1"/>
</dbReference>
<sequence length="833" mass="98294">MRSIIINSEKTIKKNRRVKAVRISLDGKWKFREVGQNEYYEASVPGCVQLDLINLGKLPDPFYATNEVLFYDLEEKDFEYVKEFDVDNVDFQVKKLVFEGIDTVSEIYLNDHYLGKTDNMFLKYEFDVSLALKKGKNILKVILLSPIKEAERLKSIYQSNYSYPQRSWIRKSQYSYGWDWGPRILQIGIWKSVYLELHNGLEIQDEFVKVESISDELAIVRVFAKINCFEKPSEVEIEVFDGSFSVKVFPEVYKSKDGYFIDERIEIENPKLWWPNGYGEPSLYEFKITAKTSNEAQEKKVTTGFRTVRVIKEKDEYGESFIFEINGKKIFAKGANWIPADSILPRLKEEDYKELIKMAKDANMNMLRVWGGGIYEYDWFYSECDKNGIMVWQDFMFACAIYPDEFDFFVENFKKEAEYQIKRLRNHPCIVLWCGNNENNWGFVDWWHIGDPEFLGNRIYKKVLPQILSELDPTRPYHISSPYGGEHPNSNTAGDKHTWDIWAGWKDYIYYKHDNARFVSEFGFQAAAHLDTMKKYIPLKDQTIFSKTLRMHEKQEEGLERLIRYMAGSIGLPKDFDSFVYLSQFVQKEAIKTAVEHYRKNKFRTAGALYWQLNDCWPVISWSSIDYLKRRKALYYESKRLFAKFLPVVEYEDGKLKVYIVSDELEPKQGKLNITIWNFDGQKLYEKNLTVEIPENGVIEAFSEKVENLNILKGEWLYIPKHVETAVIGDKIDRGLLESIVFVSLFVDRVEYENYFVFEKPINLELKPCQFEYEIKDDHIIIKPKTPAICLIIEADRDVENNFIFARPEKEYKIRLNSAQVNKVWDLLEMVIR</sequence>
<dbReference type="Gene3D" id="3.20.20.80">
    <property type="entry name" value="Glycosidases"/>
    <property type="match status" value="1"/>
</dbReference>
<proteinExistence type="inferred from homology"/>
<evidence type="ECO:0000256" key="3">
    <source>
        <dbReference type="ARBA" id="ARBA00012754"/>
    </source>
</evidence>
<keyword evidence="4" id="KW-0732">Signal</keyword>